<feature type="transmembrane region" description="Helical" evidence="1">
    <location>
        <begin position="6"/>
        <end position="25"/>
    </location>
</feature>
<gene>
    <name evidence="2" type="ORF">BA70_06310</name>
</gene>
<keyword evidence="1" id="KW-1133">Transmembrane helix</keyword>
<name>A0A081L8W5_9BACI</name>
<sequence>MKNTFKVVLIVLITTVFILVLSLVFQKDKEKKSNESGGETIVQEKNDLEKAEEFAEEMKPKVEERLHKIDIHNFIKTITFDKGVNINPMGYIIIRGYINGNPEKYDFSASLEYRSKEVGTMTFSPELSYRFKDWDKYKDEPELKENYLKRLSEKEREQYLKDIGEKEK</sequence>
<keyword evidence="1" id="KW-0812">Transmembrane</keyword>
<dbReference type="eggNOG" id="ENOG502ZK0Q">
    <property type="taxonomic scope" value="Bacteria"/>
</dbReference>
<reference evidence="2 3" key="1">
    <citation type="submission" date="2012-09" db="EMBL/GenBank/DDBJ databases">
        <title>Genome Sequence of Bacillus sp. DW5-4.</title>
        <authorList>
            <person name="Lai Q."/>
            <person name="Liu Y."/>
            <person name="Shao Z."/>
        </authorList>
    </citation>
    <scope>NUCLEOTIDE SEQUENCE [LARGE SCALE GENOMIC DNA]</scope>
    <source>
        <strain evidence="2 3">DW5-4</strain>
    </source>
</reference>
<protein>
    <recommendedName>
        <fullName evidence="4">DUF1433 domain-containing protein</fullName>
    </recommendedName>
</protein>
<dbReference type="EMBL" id="JOTP01000018">
    <property type="protein sequence ID" value="KEP25691.1"/>
    <property type="molecule type" value="Genomic_DNA"/>
</dbReference>
<keyword evidence="3" id="KW-1185">Reference proteome</keyword>
<accession>A0A081L8W5</accession>
<dbReference type="OrthoDB" id="2937778at2"/>
<evidence type="ECO:0000313" key="2">
    <source>
        <dbReference type="EMBL" id="KEP25691.1"/>
    </source>
</evidence>
<evidence type="ECO:0000256" key="1">
    <source>
        <dbReference type="SAM" id="Phobius"/>
    </source>
</evidence>
<dbReference type="AlphaFoldDB" id="A0A081L8W5"/>
<comment type="caution">
    <text evidence="2">The sequence shown here is derived from an EMBL/GenBank/DDBJ whole genome shotgun (WGS) entry which is preliminary data.</text>
</comment>
<dbReference type="RefSeq" id="WP_034323394.1">
    <property type="nucleotide sequence ID" value="NZ_JOTP01000018.1"/>
</dbReference>
<dbReference type="Proteomes" id="UP000028091">
    <property type="component" value="Unassembled WGS sequence"/>
</dbReference>
<organism evidence="2 3">
    <name type="scientific">Bacillus zhangzhouensis</name>
    <dbReference type="NCBI Taxonomy" id="1178540"/>
    <lineage>
        <taxon>Bacteria</taxon>
        <taxon>Bacillati</taxon>
        <taxon>Bacillota</taxon>
        <taxon>Bacilli</taxon>
        <taxon>Bacillales</taxon>
        <taxon>Bacillaceae</taxon>
        <taxon>Bacillus</taxon>
    </lineage>
</organism>
<evidence type="ECO:0000313" key="3">
    <source>
        <dbReference type="Proteomes" id="UP000028091"/>
    </source>
</evidence>
<evidence type="ECO:0008006" key="4">
    <source>
        <dbReference type="Google" id="ProtNLM"/>
    </source>
</evidence>
<dbReference type="Gene3D" id="3.10.450.130">
    <property type="entry name" value="folded 79 residue fragment of lin0334 like domains"/>
    <property type="match status" value="1"/>
</dbReference>
<keyword evidence="1" id="KW-0472">Membrane</keyword>
<proteinExistence type="predicted"/>